<dbReference type="GO" id="GO:0003700">
    <property type="term" value="F:DNA-binding transcription factor activity"/>
    <property type="evidence" value="ECO:0007669"/>
    <property type="project" value="InterPro"/>
</dbReference>
<evidence type="ECO:0000256" key="3">
    <source>
        <dbReference type="ARBA" id="ARBA00023125"/>
    </source>
</evidence>
<dbReference type="SUPFAM" id="SSF46785">
    <property type="entry name" value="Winged helix' DNA-binding domain"/>
    <property type="match status" value="1"/>
</dbReference>
<evidence type="ECO:0000256" key="2">
    <source>
        <dbReference type="ARBA" id="ARBA00023015"/>
    </source>
</evidence>
<dbReference type="Pfam" id="PF03466">
    <property type="entry name" value="LysR_substrate"/>
    <property type="match status" value="1"/>
</dbReference>
<dbReference type="Pfam" id="PF00126">
    <property type="entry name" value="HTH_1"/>
    <property type="match status" value="1"/>
</dbReference>
<dbReference type="InterPro" id="IPR000847">
    <property type="entry name" value="LysR_HTH_N"/>
</dbReference>
<dbReference type="PANTHER" id="PTHR30419">
    <property type="entry name" value="HTH-TYPE TRANSCRIPTIONAL REGULATOR YBHD"/>
    <property type="match status" value="1"/>
</dbReference>
<evidence type="ECO:0000313" key="6">
    <source>
        <dbReference type="EMBL" id="MBS4214702.1"/>
    </source>
</evidence>
<keyword evidence="7" id="KW-1185">Reference proteome</keyword>
<dbReference type="Gene3D" id="3.40.190.290">
    <property type="match status" value="1"/>
</dbReference>
<evidence type="ECO:0000256" key="1">
    <source>
        <dbReference type="ARBA" id="ARBA00009437"/>
    </source>
</evidence>
<dbReference type="RefSeq" id="WP_213119222.1">
    <property type="nucleotide sequence ID" value="NZ_JAGYPF010000004.1"/>
</dbReference>
<evidence type="ECO:0000259" key="5">
    <source>
        <dbReference type="PROSITE" id="PS50931"/>
    </source>
</evidence>
<keyword evidence="4" id="KW-0804">Transcription</keyword>
<dbReference type="PROSITE" id="PS50931">
    <property type="entry name" value="HTH_LYSR"/>
    <property type="match status" value="1"/>
</dbReference>
<dbReference type="PANTHER" id="PTHR30419:SF8">
    <property type="entry name" value="NITROGEN ASSIMILATION TRANSCRIPTIONAL ACTIVATOR-RELATED"/>
    <property type="match status" value="1"/>
</dbReference>
<dbReference type="GO" id="GO:0005829">
    <property type="term" value="C:cytosol"/>
    <property type="evidence" value="ECO:0007669"/>
    <property type="project" value="TreeGrafter"/>
</dbReference>
<name>A0A942U859_9BACI</name>
<dbReference type="InterPro" id="IPR005119">
    <property type="entry name" value="LysR_subst-bd"/>
</dbReference>
<dbReference type="CDD" id="cd05466">
    <property type="entry name" value="PBP2_LTTR_substrate"/>
    <property type="match status" value="1"/>
</dbReference>
<reference evidence="6" key="1">
    <citation type="submission" date="2021-05" db="EMBL/GenBank/DDBJ databases">
        <title>Novel Bacillus species.</title>
        <authorList>
            <person name="Liu G."/>
        </authorList>
    </citation>
    <scope>NUCLEOTIDE SEQUENCE</scope>
    <source>
        <strain evidence="6">FJAT-49825</strain>
    </source>
</reference>
<keyword evidence="3" id="KW-0238">DNA-binding</keyword>
<proteinExistence type="inferred from homology"/>
<dbReference type="GO" id="GO:0003677">
    <property type="term" value="F:DNA binding"/>
    <property type="evidence" value="ECO:0007669"/>
    <property type="project" value="UniProtKB-KW"/>
</dbReference>
<dbReference type="InterPro" id="IPR036390">
    <property type="entry name" value="WH_DNA-bd_sf"/>
</dbReference>
<evidence type="ECO:0000256" key="4">
    <source>
        <dbReference type="ARBA" id="ARBA00023163"/>
    </source>
</evidence>
<comment type="caution">
    <text evidence="6">The sequence shown here is derived from an EMBL/GenBank/DDBJ whole genome shotgun (WGS) entry which is preliminary data.</text>
</comment>
<evidence type="ECO:0000313" key="7">
    <source>
        <dbReference type="Proteomes" id="UP000679749"/>
    </source>
</evidence>
<protein>
    <submittedName>
        <fullName evidence="6">LysR family transcriptional regulator</fullName>
    </submittedName>
</protein>
<accession>A0A942U859</accession>
<dbReference type="Gene3D" id="1.10.10.10">
    <property type="entry name" value="Winged helix-like DNA-binding domain superfamily/Winged helix DNA-binding domain"/>
    <property type="match status" value="1"/>
</dbReference>
<dbReference type="SUPFAM" id="SSF53850">
    <property type="entry name" value="Periplasmic binding protein-like II"/>
    <property type="match status" value="1"/>
</dbReference>
<gene>
    <name evidence="6" type="ORF">KHA99_19835</name>
</gene>
<dbReference type="Proteomes" id="UP000679749">
    <property type="component" value="Unassembled WGS sequence"/>
</dbReference>
<dbReference type="EMBL" id="JAGYPF010000004">
    <property type="protein sequence ID" value="MBS4214702.1"/>
    <property type="molecule type" value="Genomic_DNA"/>
</dbReference>
<organism evidence="6 7">
    <name type="scientific">Neobacillus rhizophilus</name>
    <dbReference type="NCBI Taxonomy" id="2833579"/>
    <lineage>
        <taxon>Bacteria</taxon>
        <taxon>Bacillati</taxon>
        <taxon>Bacillota</taxon>
        <taxon>Bacilli</taxon>
        <taxon>Bacillales</taxon>
        <taxon>Bacillaceae</taxon>
        <taxon>Neobacillus</taxon>
    </lineage>
</organism>
<feature type="domain" description="HTH lysR-type" evidence="5">
    <location>
        <begin position="1"/>
        <end position="58"/>
    </location>
</feature>
<dbReference type="PRINTS" id="PR00039">
    <property type="entry name" value="HTHLYSR"/>
</dbReference>
<sequence length="305" mass="35389">MDIRQLKYFETAVRNKNITKAAEELHISQPSLSVQIKSLEQELSCKLLERNTKEISLTEPGKILYNHACDLLVQFENIYRDMEDVSEVGSGEINVGMFQSASSWFPKIIMEFQKVYPNLRFKIHEIGSNNIENALRNYDIHLGISSRLFNSDIYKYSPFFKEELLLITNKDHLFKKFKSINISDLINERFILYKQGYKLREIVLESCENAGFKPKVFYECGNSETVRNLVLSGLGVAIVPETSIRFSNLNGINILKINNFTPTRTLYTVLLNKRYHKPVVLELNKLIINFFGKLDNIKKDNDEKN</sequence>
<dbReference type="FunFam" id="1.10.10.10:FF:000001">
    <property type="entry name" value="LysR family transcriptional regulator"/>
    <property type="match status" value="1"/>
</dbReference>
<dbReference type="InterPro" id="IPR050950">
    <property type="entry name" value="HTH-type_LysR_regulators"/>
</dbReference>
<comment type="similarity">
    <text evidence="1">Belongs to the LysR transcriptional regulatory family.</text>
</comment>
<dbReference type="AlphaFoldDB" id="A0A942U859"/>
<keyword evidence="2" id="KW-0805">Transcription regulation</keyword>
<dbReference type="InterPro" id="IPR036388">
    <property type="entry name" value="WH-like_DNA-bd_sf"/>
</dbReference>